<dbReference type="EMBL" id="FMZZ01000001">
    <property type="protein sequence ID" value="SDC20681.1"/>
    <property type="molecule type" value="Genomic_DNA"/>
</dbReference>
<evidence type="ECO:0000259" key="1">
    <source>
        <dbReference type="PROSITE" id="PS51186"/>
    </source>
</evidence>
<feature type="domain" description="N-acetyltransferase" evidence="1">
    <location>
        <begin position="30"/>
        <end position="184"/>
    </location>
</feature>
<dbReference type="PROSITE" id="PS51186">
    <property type="entry name" value="GNAT"/>
    <property type="match status" value="1"/>
</dbReference>
<dbReference type="Pfam" id="PF13302">
    <property type="entry name" value="Acetyltransf_3"/>
    <property type="match status" value="1"/>
</dbReference>
<dbReference type="InterPro" id="IPR000182">
    <property type="entry name" value="GNAT_dom"/>
</dbReference>
<evidence type="ECO:0000313" key="3">
    <source>
        <dbReference type="Proteomes" id="UP000199501"/>
    </source>
</evidence>
<proteinExistence type="predicted"/>
<dbReference type="Proteomes" id="UP000199501">
    <property type="component" value="Unassembled WGS sequence"/>
</dbReference>
<dbReference type="PANTHER" id="PTHR43415:SF3">
    <property type="entry name" value="GNAT-FAMILY ACETYLTRANSFERASE"/>
    <property type="match status" value="1"/>
</dbReference>
<dbReference type="Gene3D" id="3.40.630.30">
    <property type="match status" value="1"/>
</dbReference>
<gene>
    <name evidence="2" type="ORF">SAMN05216174_101504</name>
</gene>
<sequence length="201" mass="22196">MVKISDATPDTSADREPTLWLRGEKAALGPFLRDLVPLYWRWETDPRSLLGFGQQYAETVQTRAGVFDAQSRDGSPYFTIYDTTGSEPIPVGMSQLIVDNRTRTGEFIILIGEEGRGKGIGTEATRLTLDYGFHVTALRNVYLSVVASNFAGIRAYEKAGFKVIGRRRNSGHWFGEIVDHVLMDAIPADFPGPSVVKNIVG</sequence>
<reference evidence="3" key="1">
    <citation type="submission" date="2016-10" db="EMBL/GenBank/DDBJ databases">
        <authorList>
            <person name="Varghese N."/>
            <person name="Submissions S."/>
        </authorList>
    </citation>
    <scope>NUCLEOTIDE SEQUENCE [LARGE SCALE GENOMIC DNA]</scope>
    <source>
        <strain evidence="3">IBRC-M 10403</strain>
    </source>
</reference>
<dbReference type="AlphaFoldDB" id="A0A1G6JPU3"/>
<protein>
    <submittedName>
        <fullName evidence="2">Protein N-acetyltransferase, RimJ/RimL family</fullName>
    </submittedName>
</protein>
<name>A0A1G6JPU3_9PSEU</name>
<evidence type="ECO:0000313" key="2">
    <source>
        <dbReference type="EMBL" id="SDC20681.1"/>
    </source>
</evidence>
<dbReference type="InterPro" id="IPR016181">
    <property type="entry name" value="Acyl_CoA_acyltransferase"/>
</dbReference>
<dbReference type="RefSeq" id="WP_091447745.1">
    <property type="nucleotide sequence ID" value="NZ_FMZZ01000001.1"/>
</dbReference>
<dbReference type="OrthoDB" id="9814648at2"/>
<accession>A0A1G6JPU3</accession>
<keyword evidence="2" id="KW-0808">Transferase</keyword>
<dbReference type="STRING" id="1271860.SAMN05216174_101504"/>
<dbReference type="SUPFAM" id="SSF55729">
    <property type="entry name" value="Acyl-CoA N-acyltransferases (Nat)"/>
    <property type="match status" value="1"/>
</dbReference>
<dbReference type="GO" id="GO:0016747">
    <property type="term" value="F:acyltransferase activity, transferring groups other than amino-acyl groups"/>
    <property type="evidence" value="ECO:0007669"/>
    <property type="project" value="InterPro"/>
</dbReference>
<organism evidence="2 3">
    <name type="scientific">Actinokineospora iranica</name>
    <dbReference type="NCBI Taxonomy" id="1271860"/>
    <lineage>
        <taxon>Bacteria</taxon>
        <taxon>Bacillati</taxon>
        <taxon>Actinomycetota</taxon>
        <taxon>Actinomycetes</taxon>
        <taxon>Pseudonocardiales</taxon>
        <taxon>Pseudonocardiaceae</taxon>
        <taxon>Actinokineospora</taxon>
    </lineage>
</organism>
<keyword evidence="3" id="KW-1185">Reference proteome</keyword>
<dbReference type="PANTHER" id="PTHR43415">
    <property type="entry name" value="SPERMIDINE N(1)-ACETYLTRANSFERASE"/>
    <property type="match status" value="1"/>
</dbReference>